<evidence type="ECO:0000313" key="2">
    <source>
        <dbReference type="Proteomes" id="UP000525565"/>
    </source>
</evidence>
<feature type="non-terminal residue" evidence="1">
    <location>
        <position position="1"/>
    </location>
</feature>
<name>A0A7K7KS65_9AVES</name>
<feature type="non-terminal residue" evidence="1">
    <location>
        <position position="142"/>
    </location>
</feature>
<dbReference type="PANTHER" id="PTHR10656">
    <property type="entry name" value="CELL FATE DETERMINING PROTEIN MAB21-RELATED"/>
    <property type="match status" value="1"/>
</dbReference>
<dbReference type="AlphaFoldDB" id="A0A7K7KS65"/>
<keyword evidence="2" id="KW-1185">Reference proteome</keyword>
<dbReference type="Proteomes" id="UP000525565">
    <property type="component" value="Unassembled WGS sequence"/>
</dbReference>
<dbReference type="Gene3D" id="3.30.460.90">
    <property type="match status" value="1"/>
</dbReference>
<protein>
    <submittedName>
        <fullName evidence="1">IPIL1 protein</fullName>
    </submittedName>
</protein>
<evidence type="ECO:0000313" key="1">
    <source>
        <dbReference type="EMBL" id="NWZ21387.1"/>
    </source>
</evidence>
<dbReference type="EMBL" id="VZSO01000056">
    <property type="protein sequence ID" value="NWZ21387.1"/>
    <property type="molecule type" value="Genomic_DNA"/>
</dbReference>
<gene>
    <name evidence="1" type="primary">Itpripl1_0</name>
    <name evidence="1" type="ORF">ASASCU_R16508</name>
</gene>
<reference evidence="1 2" key="1">
    <citation type="submission" date="2019-09" db="EMBL/GenBank/DDBJ databases">
        <title>Bird 10,000 Genomes (B10K) Project - Family phase.</title>
        <authorList>
            <person name="Zhang G."/>
        </authorList>
    </citation>
    <scope>NUCLEOTIDE SEQUENCE [LARGE SCALE GENOMIC DNA]</scope>
    <source>
        <strain evidence="1">OUT-0051</strain>
        <tissue evidence="1">Kidney</tissue>
    </source>
</reference>
<dbReference type="PANTHER" id="PTHR10656:SF40">
    <property type="entry name" value="INOSITOL 1,4,5-TRISPHOSPHATE RECEPTOR-INTERACTING PROTEIN-LIKE 1"/>
    <property type="match status" value="1"/>
</dbReference>
<accession>A0A7K7KS65</accession>
<organism evidence="1 2">
    <name type="scientific">Asarcornis scutulata</name>
    <dbReference type="NCBI Taxonomy" id="75869"/>
    <lineage>
        <taxon>Eukaryota</taxon>
        <taxon>Metazoa</taxon>
        <taxon>Chordata</taxon>
        <taxon>Craniata</taxon>
        <taxon>Vertebrata</taxon>
        <taxon>Euteleostomi</taxon>
        <taxon>Archelosauria</taxon>
        <taxon>Archosauria</taxon>
        <taxon>Dinosauria</taxon>
        <taxon>Saurischia</taxon>
        <taxon>Theropoda</taxon>
        <taxon>Coelurosauria</taxon>
        <taxon>Aves</taxon>
        <taxon>Neognathae</taxon>
        <taxon>Galloanserae</taxon>
        <taxon>Anseriformes</taxon>
        <taxon>Anatidae</taxon>
        <taxon>Anatinae</taxon>
        <taxon>Asarcornis</taxon>
    </lineage>
</organism>
<dbReference type="GO" id="GO:0016020">
    <property type="term" value="C:membrane"/>
    <property type="evidence" value="ECO:0007669"/>
    <property type="project" value="TreeGrafter"/>
</dbReference>
<comment type="caution">
    <text evidence="1">The sequence shown here is derived from an EMBL/GenBank/DDBJ whole genome shotgun (WGS) entry which is preliminary data.</text>
</comment>
<proteinExistence type="predicted"/>
<sequence length="142" mass="16115">IYRLLVPLNPPPGHAFHLELGTEGERLARNSCLRVELQCLCTRERILGDVLCFLHHPQHELKNQDPNLLDTLCCGSYLDVQKTAKWFQKLVAEAWEAVPQSAWLKLTMLPSTRFCKFNLTKGSNKSLSIELVLGVKQDDSDT</sequence>